<reference evidence="1 2" key="1">
    <citation type="journal article" date="2014" name="Curr. Microbiol.">
        <title>Spirosoma radiotolerans sp. nov., a gamma-radiation-resistant bacterium isolated from gamma ray-irradiated soil.</title>
        <authorList>
            <person name="Lee J.J."/>
            <person name="Srinivasan S."/>
            <person name="Lim S."/>
            <person name="Joe M."/>
            <person name="Im S."/>
            <person name="Bae S.I."/>
            <person name="Park K.R."/>
            <person name="Han J.H."/>
            <person name="Park S.H."/>
            <person name="Joo B.M."/>
            <person name="Park S.J."/>
            <person name="Kim M.K."/>
        </authorList>
    </citation>
    <scope>NUCLEOTIDE SEQUENCE [LARGE SCALE GENOMIC DNA]</scope>
    <source>
        <strain evidence="1 2">DG5A</strain>
    </source>
</reference>
<organism evidence="1 2">
    <name type="scientific">Spirosoma radiotolerans</name>
    <dbReference type="NCBI Taxonomy" id="1379870"/>
    <lineage>
        <taxon>Bacteria</taxon>
        <taxon>Pseudomonadati</taxon>
        <taxon>Bacteroidota</taxon>
        <taxon>Cytophagia</taxon>
        <taxon>Cytophagales</taxon>
        <taxon>Cytophagaceae</taxon>
        <taxon>Spirosoma</taxon>
    </lineage>
</organism>
<dbReference type="EMBL" id="CP010429">
    <property type="protein sequence ID" value="AKD56981.1"/>
    <property type="molecule type" value="Genomic_DNA"/>
</dbReference>
<name>A0A0E3V9A4_9BACT</name>
<dbReference type="Proteomes" id="UP000033054">
    <property type="component" value="Chromosome"/>
</dbReference>
<dbReference type="KEGG" id="srd:SD10_20825"/>
<evidence type="ECO:0008006" key="3">
    <source>
        <dbReference type="Google" id="ProtNLM"/>
    </source>
</evidence>
<evidence type="ECO:0000313" key="1">
    <source>
        <dbReference type="EMBL" id="AKD56981.1"/>
    </source>
</evidence>
<accession>A0A0E3V9A4</accession>
<proteinExistence type="predicted"/>
<gene>
    <name evidence="1" type="ORF">SD10_20825</name>
</gene>
<evidence type="ECO:0000313" key="2">
    <source>
        <dbReference type="Proteomes" id="UP000033054"/>
    </source>
</evidence>
<dbReference type="PATRIC" id="fig|1379870.5.peg.4490"/>
<keyword evidence="2" id="KW-1185">Reference proteome</keyword>
<dbReference type="HOGENOM" id="CLU_2095337_0_0_10"/>
<sequence length="116" mass="13231">MPKVKHAESPAKEKRMNRLSVQPYLRVTNLYFKLSYNGKSISFSTGLSCRPKQLDKKAFSIEGNESATNLLQSLRADFQRTFTDFLLTKRTPDLRKIKDVVLQKLSADPTIPTLNV</sequence>
<dbReference type="RefSeq" id="WP_046576447.1">
    <property type="nucleotide sequence ID" value="NZ_CP010429.1"/>
</dbReference>
<protein>
    <recommendedName>
        <fullName evidence="3">Arm DNA-binding domain-containing protein</fullName>
    </recommendedName>
</protein>
<dbReference type="AlphaFoldDB" id="A0A0E3V9A4"/>
<dbReference type="STRING" id="1379870.SD10_20825"/>